<dbReference type="OrthoDB" id="246009at2"/>
<dbReference type="Gene3D" id="3.30.700.10">
    <property type="entry name" value="Glycoprotein, Type 4 Pilin"/>
    <property type="match status" value="1"/>
</dbReference>
<organism evidence="3 4">
    <name type="scientific">Kolteria novifilia</name>
    <dbReference type="NCBI Taxonomy" id="2527975"/>
    <lineage>
        <taxon>Bacteria</taxon>
        <taxon>Pseudomonadati</taxon>
        <taxon>Planctomycetota</taxon>
        <taxon>Planctomycetia</taxon>
        <taxon>Kolteriales</taxon>
        <taxon>Kolteriaceae</taxon>
        <taxon>Kolteria</taxon>
    </lineage>
</organism>
<keyword evidence="1" id="KW-0812">Transmembrane</keyword>
<keyword evidence="1" id="KW-0472">Membrane</keyword>
<dbReference type="EMBL" id="CP036279">
    <property type="protein sequence ID" value="QDU63577.1"/>
    <property type="molecule type" value="Genomic_DNA"/>
</dbReference>
<dbReference type="InterPro" id="IPR012902">
    <property type="entry name" value="N_methyl_site"/>
</dbReference>
<dbReference type="PANTHER" id="PTHR30093">
    <property type="entry name" value="GENERAL SECRETION PATHWAY PROTEIN G"/>
    <property type="match status" value="1"/>
</dbReference>
<sequence length="384" mass="41922">MVSEGSIAGRNQRSREIFLHKPMSRDIISRVVGVAMGFNHMPLATALLRQMVRIQTRSVACLSSEEPPMVVSTSPRSRAFTLVELLVVIAIIGVLVSLLLPAVQQAREAARRAQCSNNLKQLGLAFHNYHDMHTMFPLGGPGGDPPSGHYLIGWPGRILPEIDRGALFDQLHELSANPFMELNPIRLDTAPHHGTDSMWSRPISTFICPSSTISPVNSKLTLQNADLHATLHYRGVAGTNDVDFVSTGGASRSYSTAGMLIPTGNVRASDVADGLTKTLMLGETSTDEGWNSTDQTGWGGIEPWTWGHYYYSDGWLQVDHKYVQFPIGYTGNFETNNTPFRSSHANGAQFVMGDGSVVYLSSSTDLTTLKAMATRANNEIVNSY</sequence>
<dbReference type="Pfam" id="PF07963">
    <property type="entry name" value="N_methyl"/>
    <property type="match status" value="1"/>
</dbReference>
<accession>A0A518B9G3</accession>
<dbReference type="SUPFAM" id="SSF54523">
    <property type="entry name" value="Pili subunits"/>
    <property type="match status" value="1"/>
</dbReference>
<evidence type="ECO:0000313" key="4">
    <source>
        <dbReference type="Proteomes" id="UP000317093"/>
    </source>
</evidence>
<dbReference type="InterPro" id="IPR027558">
    <property type="entry name" value="Pre_pil_HX9DG_C"/>
</dbReference>
<reference evidence="3 4" key="1">
    <citation type="submission" date="2019-02" db="EMBL/GenBank/DDBJ databases">
        <title>Deep-cultivation of Planctomycetes and their phenomic and genomic characterization uncovers novel biology.</title>
        <authorList>
            <person name="Wiegand S."/>
            <person name="Jogler M."/>
            <person name="Boedeker C."/>
            <person name="Pinto D."/>
            <person name="Vollmers J."/>
            <person name="Rivas-Marin E."/>
            <person name="Kohn T."/>
            <person name="Peeters S.H."/>
            <person name="Heuer A."/>
            <person name="Rast P."/>
            <person name="Oberbeckmann S."/>
            <person name="Bunk B."/>
            <person name="Jeske O."/>
            <person name="Meyerdierks A."/>
            <person name="Storesund J.E."/>
            <person name="Kallscheuer N."/>
            <person name="Luecker S."/>
            <person name="Lage O.M."/>
            <person name="Pohl T."/>
            <person name="Merkel B.J."/>
            <person name="Hornburger P."/>
            <person name="Mueller R.-W."/>
            <person name="Bruemmer F."/>
            <person name="Labrenz M."/>
            <person name="Spormann A.M."/>
            <person name="Op den Camp H."/>
            <person name="Overmann J."/>
            <person name="Amann R."/>
            <person name="Jetten M.S.M."/>
            <person name="Mascher T."/>
            <person name="Medema M.H."/>
            <person name="Devos D.P."/>
            <person name="Kaster A.-K."/>
            <person name="Ovreas L."/>
            <person name="Rohde M."/>
            <person name="Galperin M.Y."/>
            <person name="Jogler C."/>
        </authorList>
    </citation>
    <scope>NUCLEOTIDE SEQUENCE [LARGE SCALE GENOMIC DNA]</scope>
    <source>
        <strain evidence="3 4">Pan216</strain>
    </source>
</reference>
<feature type="transmembrane region" description="Helical" evidence="1">
    <location>
        <begin position="79"/>
        <end position="103"/>
    </location>
</feature>
<keyword evidence="1" id="KW-1133">Transmembrane helix</keyword>
<dbReference type="Pfam" id="PF07596">
    <property type="entry name" value="SBP_bac_10"/>
    <property type="match status" value="1"/>
</dbReference>
<dbReference type="AlphaFoldDB" id="A0A518B9G3"/>
<dbReference type="InterPro" id="IPR045584">
    <property type="entry name" value="Pilin-like"/>
</dbReference>
<proteinExistence type="predicted"/>
<name>A0A518B9G3_9BACT</name>
<evidence type="ECO:0000259" key="2">
    <source>
        <dbReference type="Pfam" id="PF07596"/>
    </source>
</evidence>
<evidence type="ECO:0000256" key="1">
    <source>
        <dbReference type="SAM" id="Phobius"/>
    </source>
</evidence>
<evidence type="ECO:0000313" key="3">
    <source>
        <dbReference type="EMBL" id="QDU63577.1"/>
    </source>
</evidence>
<feature type="domain" description="DUF1559" evidence="2">
    <location>
        <begin position="104"/>
        <end position="366"/>
    </location>
</feature>
<dbReference type="NCBIfam" id="TIGR04294">
    <property type="entry name" value="pre_pil_HX9DG"/>
    <property type="match status" value="1"/>
</dbReference>
<keyword evidence="4" id="KW-1185">Reference proteome</keyword>
<dbReference type="NCBIfam" id="TIGR02532">
    <property type="entry name" value="IV_pilin_GFxxxE"/>
    <property type="match status" value="1"/>
</dbReference>
<dbReference type="PANTHER" id="PTHR30093:SF2">
    <property type="entry name" value="TYPE II SECRETION SYSTEM PROTEIN H"/>
    <property type="match status" value="1"/>
</dbReference>
<protein>
    <submittedName>
        <fullName evidence="3">Type II secretion system protein G</fullName>
    </submittedName>
</protein>
<dbReference type="InterPro" id="IPR011453">
    <property type="entry name" value="DUF1559"/>
</dbReference>
<dbReference type="KEGG" id="knv:Pan216_44580"/>
<dbReference type="Proteomes" id="UP000317093">
    <property type="component" value="Chromosome"/>
</dbReference>
<gene>
    <name evidence="3" type="primary">pulG_11</name>
    <name evidence="3" type="ORF">Pan216_44580</name>
</gene>
<feature type="transmembrane region" description="Helical" evidence="1">
    <location>
        <begin position="27"/>
        <end position="48"/>
    </location>
</feature>